<proteinExistence type="predicted"/>
<dbReference type="EC" id="2.3.1.24" evidence="1"/>
<organism evidence="1 2">
    <name type="scientific">Vermiconidia calcicola</name>
    <dbReference type="NCBI Taxonomy" id="1690605"/>
    <lineage>
        <taxon>Eukaryota</taxon>
        <taxon>Fungi</taxon>
        <taxon>Dikarya</taxon>
        <taxon>Ascomycota</taxon>
        <taxon>Pezizomycotina</taxon>
        <taxon>Dothideomycetes</taxon>
        <taxon>Dothideomycetidae</taxon>
        <taxon>Mycosphaerellales</taxon>
        <taxon>Extremaceae</taxon>
        <taxon>Vermiconidia</taxon>
    </lineage>
</organism>
<keyword evidence="1" id="KW-0012">Acyltransferase</keyword>
<evidence type="ECO:0000313" key="2">
    <source>
        <dbReference type="Proteomes" id="UP001281147"/>
    </source>
</evidence>
<gene>
    <name evidence="1" type="primary">lag1_2</name>
    <name evidence="1" type="ORF">LTR37_018133</name>
</gene>
<reference evidence="1" key="1">
    <citation type="submission" date="2023-07" db="EMBL/GenBank/DDBJ databases">
        <title>Black Yeasts Isolated from many extreme environments.</title>
        <authorList>
            <person name="Coleine C."/>
            <person name="Stajich J.E."/>
            <person name="Selbmann L."/>
        </authorList>
    </citation>
    <scope>NUCLEOTIDE SEQUENCE</scope>
    <source>
        <strain evidence="1">CCFEE 5714</strain>
    </source>
</reference>
<keyword evidence="2" id="KW-1185">Reference proteome</keyword>
<keyword evidence="1" id="KW-0808">Transferase</keyword>
<name>A0ACC3MKN8_9PEZI</name>
<sequence length="605" mass="67341">MATHAPVPIPNGAATEYAMHESTSSSDIETGQPYTPPSEETDSPPPGDTDSDDREINGMASPRSKGHVDGNFDAKARTGFGGVDVDELGICASPAYTACRSSRRSNPKGNRNRNRTGSSTGSESLAGMIRKGVVEHQLGLSLNLILLVFMSWSLFPSLRERLDALFMLSYRTEQQAGMFGQGPRDLWLVAAFIVFFTGVRAFMLDYVLMPLAGRSGVMKSKARVRFAEQGYLLLYYLLFWNFGLYLFIRDTPGSLPSPNIPNSTQSHSSFSNLLISMWTQFPRLYLDAGMKVYYLSQLAFWIQQIIVVHLEEKRKDHYQMLTHHIITVALMSTSYGYRQWRVGNAVLVCMDIVEIIFPSAKILKYIGWQRACDAAFALFVVVWLLARHAAYLTVCWSIYAHVNEVVMPYGTYSLTQTASSVHGSSRSLTGVRLSPSGDDKAFHHIYQPFLNPAAETVSFNAHIRWRFLGMLLGLQCITFLWFCMIVRVVLKVLRGEGADDTRSDDEDGCEGEPFEDDDDEEVSLAQQSAPFIAAAEGKPRFVEVESSSSESFISRSGSGSRSSRPKSKGGGTFSSGLNLGDRKEILNRIGCLSEEQLAREREKKR</sequence>
<evidence type="ECO:0000313" key="1">
    <source>
        <dbReference type="EMBL" id="KAK3696052.1"/>
    </source>
</evidence>
<protein>
    <submittedName>
        <fullName evidence="1">Sphingosine N-acyltransferase lag1</fullName>
        <ecNumber evidence="1">2.3.1.24</ecNumber>
    </submittedName>
</protein>
<accession>A0ACC3MKN8</accession>
<dbReference type="Proteomes" id="UP001281147">
    <property type="component" value="Unassembled WGS sequence"/>
</dbReference>
<comment type="caution">
    <text evidence="1">The sequence shown here is derived from an EMBL/GenBank/DDBJ whole genome shotgun (WGS) entry which is preliminary data.</text>
</comment>
<dbReference type="EMBL" id="JAUTXU010000247">
    <property type="protein sequence ID" value="KAK3696052.1"/>
    <property type="molecule type" value="Genomic_DNA"/>
</dbReference>